<dbReference type="PANTHER" id="PTHR21686">
    <property type="entry name" value="DEOXYNUCLEOTIDYLTRANSFERASE TERMINAL-INTERACTING PROTEIN 2"/>
    <property type="match status" value="1"/>
</dbReference>
<evidence type="ECO:0000313" key="5">
    <source>
        <dbReference type="Proteomes" id="UP000317650"/>
    </source>
</evidence>
<gene>
    <name evidence="4" type="ORF">C4D60_Mb05t02010</name>
</gene>
<proteinExistence type="predicted"/>
<protein>
    <recommendedName>
        <fullName evidence="3">Fcf2 pre-rRNA processing C-terminal domain-containing protein</fullName>
    </recommendedName>
</protein>
<name>A0A4S8JT43_MUSBA</name>
<dbReference type="PANTHER" id="PTHR21686:SF12">
    <property type="entry name" value="DEOXYNUCLEOTIDYLTRANSFERASE TERMINAL-INTERACTING PROTEIN 2"/>
    <property type="match status" value="1"/>
</dbReference>
<comment type="caution">
    <text evidence="4">The sequence shown here is derived from an EMBL/GenBank/DDBJ whole genome shotgun (WGS) entry which is preliminary data.</text>
</comment>
<keyword evidence="2" id="KW-0539">Nucleus</keyword>
<accession>A0A4S8JT43</accession>
<dbReference type="Pfam" id="PF08698">
    <property type="entry name" value="Fcf2"/>
    <property type="match status" value="1"/>
</dbReference>
<organism evidence="4 5">
    <name type="scientific">Musa balbisiana</name>
    <name type="common">Banana</name>
    <dbReference type="NCBI Taxonomy" id="52838"/>
    <lineage>
        <taxon>Eukaryota</taxon>
        <taxon>Viridiplantae</taxon>
        <taxon>Streptophyta</taxon>
        <taxon>Embryophyta</taxon>
        <taxon>Tracheophyta</taxon>
        <taxon>Spermatophyta</taxon>
        <taxon>Magnoliopsida</taxon>
        <taxon>Liliopsida</taxon>
        <taxon>Zingiberales</taxon>
        <taxon>Musaceae</taxon>
        <taxon>Musa</taxon>
    </lineage>
</organism>
<sequence length="238" mass="26402">MGPHALGGPCARLINPSFTLRFCTAAEFLTAAAAAAFSTPYRMPENKSVIGLVWAPKVPPLFGVKNSSEKLHNQTKDPVLTPGTELVDGLYVPPRDPRKMNKLLKKNMKDTAGGSWFDMPALTITPEIKKDLEILKVGTVIEPASEFFSGRLTKKERKTTLADELLHDGALKAYRKRKIQETPGVRQPVGVRSGRTRDVNMENGLNKEGNEFSMYGREADLQINIKGPADTLRWIEER</sequence>
<dbReference type="InterPro" id="IPR014810">
    <property type="entry name" value="Fcf2_C"/>
</dbReference>
<dbReference type="Proteomes" id="UP000317650">
    <property type="component" value="Chromosome 5"/>
</dbReference>
<dbReference type="GO" id="GO:0003723">
    <property type="term" value="F:RNA binding"/>
    <property type="evidence" value="ECO:0007669"/>
    <property type="project" value="TreeGrafter"/>
</dbReference>
<dbReference type="GO" id="GO:0005730">
    <property type="term" value="C:nucleolus"/>
    <property type="evidence" value="ECO:0007669"/>
    <property type="project" value="UniProtKB-SubCell"/>
</dbReference>
<dbReference type="AlphaFoldDB" id="A0A4S8JT43"/>
<evidence type="ECO:0000259" key="3">
    <source>
        <dbReference type="Pfam" id="PF08698"/>
    </source>
</evidence>
<dbReference type="InterPro" id="IPR039883">
    <property type="entry name" value="Fcf2/DNTTIP2"/>
</dbReference>
<keyword evidence="5" id="KW-1185">Reference proteome</keyword>
<dbReference type="GO" id="GO:0006396">
    <property type="term" value="P:RNA processing"/>
    <property type="evidence" value="ECO:0007669"/>
    <property type="project" value="TreeGrafter"/>
</dbReference>
<evidence type="ECO:0000256" key="1">
    <source>
        <dbReference type="ARBA" id="ARBA00004604"/>
    </source>
</evidence>
<dbReference type="STRING" id="52838.A0A4S8JT43"/>
<reference evidence="4 5" key="1">
    <citation type="journal article" date="2019" name="Nat. Plants">
        <title>Genome sequencing of Musa balbisiana reveals subgenome evolution and function divergence in polyploid bananas.</title>
        <authorList>
            <person name="Yao X."/>
        </authorList>
    </citation>
    <scope>NUCLEOTIDE SEQUENCE [LARGE SCALE GENOMIC DNA]</scope>
    <source>
        <strain evidence="5">cv. DH-PKW</strain>
        <tissue evidence="4">Leaves</tissue>
    </source>
</reference>
<evidence type="ECO:0000256" key="2">
    <source>
        <dbReference type="ARBA" id="ARBA00023242"/>
    </source>
</evidence>
<comment type="subcellular location">
    <subcellularLocation>
        <location evidence="1">Nucleus</location>
        <location evidence="1">Nucleolus</location>
    </subcellularLocation>
</comment>
<dbReference type="EMBL" id="PYDT01000003">
    <property type="protein sequence ID" value="THU65283.1"/>
    <property type="molecule type" value="Genomic_DNA"/>
</dbReference>
<feature type="domain" description="Fcf2 pre-rRNA processing C-terminal" evidence="3">
    <location>
        <begin position="136"/>
        <end position="178"/>
    </location>
</feature>
<evidence type="ECO:0000313" key="4">
    <source>
        <dbReference type="EMBL" id="THU65283.1"/>
    </source>
</evidence>